<dbReference type="CDD" id="cd00130">
    <property type="entry name" value="PAS"/>
    <property type="match status" value="1"/>
</dbReference>
<evidence type="ECO:0000256" key="13">
    <source>
        <dbReference type="SAM" id="Phobius"/>
    </source>
</evidence>
<protein>
    <recommendedName>
        <fullName evidence="4">histidine kinase</fullName>
        <ecNumber evidence="4">2.7.13.3</ecNumber>
    </recommendedName>
</protein>
<dbReference type="CDD" id="cd10322">
    <property type="entry name" value="SLC5sbd"/>
    <property type="match status" value="1"/>
</dbReference>
<accession>A0ABW3U907</accession>
<evidence type="ECO:0000259" key="14">
    <source>
        <dbReference type="PROSITE" id="PS50109"/>
    </source>
</evidence>
<dbReference type="InterPro" id="IPR011006">
    <property type="entry name" value="CheY-like_superfamily"/>
</dbReference>
<dbReference type="Gene3D" id="3.30.450.20">
    <property type="entry name" value="PAS domain"/>
    <property type="match status" value="1"/>
</dbReference>
<feature type="transmembrane region" description="Helical" evidence="13">
    <location>
        <begin position="154"/>
        <end position="174"/>
    </location>
</feature>
<dbReference type="InterPro" id="IPR005467">
    <property type="entry name" value="His_kinase_dom"/>
</dbReference>
<dbReference type="Proteomes" id="UP001597264">
    <property type="component" value="Unassembled WGS sequence"/>
</dbReference>
<evidence type="ECO:0000256" key="6">
    <source>
        <dbReference type="ARBA" id="ARBA00022679"/>
    </source>
</evidence>
<dbReference type="Pfam" id="PF12860">
    <property type="entry name" value="PAS_7"/>
    <property type="match status" value="1"/>
</dbReference>
<feature type="transmembrane region" description="Helical" evidence="13">
    <location>
        <begin position="341"/>
        <end position="363"/>
    </location>
</feature>
<comment type="catalytic activity">
    <reaction evidence="1">
        <text>ATP + protein L-histidine = ADP + protein N-phospho-L-histidine.</text>
        <dbReference type="EC" id="2.7.13.3"/>
    </reaction>
</comment>
<evidence type="ECO:0000256" key="1">
    <source>
        <dbReference type="ARBA" id="ARBA00000085"/>
    </source>
</evidence>
<dbReference type="InterPro" id="IPR003594">
    <property type="entry name" value="HATPase_dom"/>
</dbReference>
<dbReference type="InterPro" id="IPR001789">
    <property type="entry name" value="Sig_transdc_resp-reg_receiver"/>
</dbReference>
<keyword evidence="7 13" id="KW-0812">Transmembrane</keyword>
<dbReference type="SUPFAM" id="SSF52172">
    <property type="entry name" value="CheY-like"/>
    <property type="match status" value="1"/>
</dbReference>
<dbReference type="Gene3D" id="3.30.565.10">
    <property type="entry name" value="Histidine kinase-like ATPase, C-terminal domain"/>
    <property type="match status" value="1"/>
</dbReference>
<dbReference type="CDD" id="cd00156">
    <property type="entry name" value="REC"/>
    <property type="match status" value="1"/>
</dbReference>
<dbReference type="SUPFAM" id="SSF55785">
    <property type="entry name" value="PYP-like sensor domain (PAS domain)"/>
    <property type="match status" value="1"/>
</dbReference>
<organism evidence="16 17">
    <name type="scientific">Microbulbifer celer</name>
    <dbReference type="NCBI Taxonomy" id="435905"/>
    <lineage>
        <taxon>Bacteria</taxon>
        <taxon>Pseudomonadati</taxon>
        <taxon>Pseudomonadota</taxon>
        <taxon>Gammaproteobacteria</taxon>
        <taxon>Cellvibrionales</taxon>
        <taxon>Microbulbiferaceae</taxon>
        <taxon>Microbulbifer</taxon>
    </lineage>
</organism>
<evidence type="ECO:0000256" key="10">
    <source>
        <dbReference type="ARBA" id="ARBA00023136"/>
    </source>
</evidence>
<dbReference type="PROSITE" id="PS50110">
    <property type="entry name" value="RESPONSE_REGULATORY"/>
    <property type="match status" value="1"/>
</dbReference>
<feature type="domain" description="Response regulatory" evidence="15">
    <location>
        <begin position="1020"/>
        <end position="1132"/>
    </location>
</feature>
<feature type="transmembrane region" description="Helical" evidence="13">
    <location>
        <begin position="281"/>
        <end position="303"/>
    </location>
</feature>
<evidence type="ECO:0000256" key="9">
    <source>
        <dbReference type="ARBA" id="ARBA00022989"/>
    </source>
</evidence>
<evidence type="ECO:0000256" key="8">
    <source>
        <dbReference type="ARBA" id="ARBA00022777"/>
    </source>
</evidence>
<dbReference type="InterPro" id="IPR036097">
    <property type="entry name" value="HisK_dim/P_sf"/>
</dbReference>
<dbReference type="PANTHER" id="PTHR43047">
    <property type="entry name" value="TWO-COMPONENT HISTIDINE PROTEIN KINASE"/>
    <property type="match status" value="1"/>
</dbReference>
<dbReference type="Gene3D" id="3.40.50.2300">
    <property type="match status" value="1"/>
</dbReference>
<dbReference type="PROSITE" id="PS50283">
    <property type="entry name" value="NA_SOLUT_SYMP_3"/>
    <property type="match status" value="1"/>
</dbReference>
<dbReference type="EMBL" id="JBHTLR010000008">
    <property type="protein sequence ID" value="MFD1217019.1"/>
    <property type="molecule type" value="Genomic_DNA"/>
</dbReference>
<evidence type="ECO:0000313" key="16">
    <source>
        <dbReference type="EMBL" id="MFD1217019.1"/>
    </source>
</evidence>
<evidence type="ECO:0000313" key="17">
    <source>
        <dbReference type="Proteomes" id="UP001597264"/>
    </source>
</evidence>
<evidence type="ECO:0000256" key="4">
    <source>
        <dbReference type="ARBA" id="ARBA00012438"/>
    </source>
</evidence>
<dbReference type="InterPro" id="IPR004358">
    <property type="entry name" value="Sig_transdc_His_kin-like_C"/>
</dbReference>
<comment type="similarity">
    <text evidence="3">Belongs to the sodium:solute symporter (SSF) (TC 2.A.21) family.</text>
</comment>
<dbReference type="PROSITE" id="PS50109">
    <property type="entry name" value="HIS_KIN"/>
    <property type="match status" value="1"/>
</dbReference>
<dbReference type="RefSeq" id="WP_230437193.1">
    <property type="nucleotide sequence ID" value="NZ_CP087715.1"/>
</dbReference>
<feature type="domain" description="Histidine kinase" evidence="14">
    <location>
        <begin position="775"/>
        <end position="998"/>
    </location>
</feature>
<evidence type="ECO:0000256" key="5">
    <source>
        <dbReference type="ARBA" id="ARBA00022553"/>
    </source>
</evidence>
<dbReference type="InterPro" id="IPR035965">
    <property type="entry name" value="PAS-like_dom_sf"/>
</dbReference>
<dbReference type="InterPro" id="IPR036890">
    <property type="entry name" value="HATPase_C_sf"/>
</dbReference>
<feature type="transmembrane region" description="Helical" evidence="13">
    <location>
        <begin position="6"/>
        <end position="24"/>
    </location>
</feature>
<dbReference type="SMART" id="SM00387">
    <property type="entry name" value="HATPase_c"/>
    <property type="match status" value="1"/>
</dbReference>
<feature type="transmembrane region" description="Helical" evidence="13">
    <location>
        <begin position="410"/>
        <end position="431"/>
    </location>
</feature>
<evidence type="ECO:0000256" key="12">
    <source>
        <dbReference type="SAM" id="Coils"/>
    </source>
</evidence>
<feature type="transmembrane region" description="Helical" evidence="13">
    <location>
        <begin position="242"/>
        <end position="261"/>
    </location>
</feature>
<evidence type="ECO:0000256" key="7">
    <source>
        <dbReference type="ARBA" id="ARBA00022692"/>
    </source>
</evidence>
<keyword evidence="8" id="KW-0418">Kinase</keyword>
<keyword evidence="5 11" id="KW-0597">Phosphoprotein</keyword>
<feature type="modified residue" description="4-aspartylphosphate" evidence="11">
    <location>
        <position position="1066"/>
    </location>
</feature>
<feature type="transmembrane region" description="Helical" evidence="13">
    <location>
        <begin position="384"/>
        <end position="404"/>
    </location>
</feature>
<feature type="transmembrane region" description="Helical" evidence="13">
    <location>
        <begin position="438"/>
        <end position="460"/>
    </location>
</feature>
<keyword evidence="9 13" id="KW-1133">Transmembrane helix</keyword>
<evidence type="ECO:0000256" key="3">
    <source>
        <dbReference type="ARBA" id="ARBA00006434"/>
    </source>
</evidence>
<dbReference type="InterPro" id="IPR001734">
    <property type="entry name" value="Na/solute_symporter"/>
</dbReference>
<name>A0ABW3U907_9GAMM</name>
<dbReference type="SMART" id="SM00448">
    <property type="entry name" value="REC"/>
    <property type="match status" value="1"/>
</dbReference>
<reference evidence="17" key="1">
    <citation type="journal article" date="2019" name="Int. J. Syst. Evol. Microbiol.">
        <title>The Global Catalogue of Microorganisms (GCM) 10K type strain sequencing project: providing services to taxonomists for standard genome sequencing and annotation.</title>
        <authorList>
            <consortium name="The Broad Institute Genomics Platform"/>
            <consortium name="The Broad Institute Genome Sequencing Center for Infectious Disease"/>
            <person name="Wu L."/>
            <person name="Ma J."/>
        </authorList>
    </citation>
    <scope>NUCLEOTIDE SEQUENCE [LARGE SCALE GENOMIC DNA]</scope>
    <source>
        <strain evidence="17">CCUG 54356</strain>
    </source>
</reference>
<feature type="coiled-coil region" evidence="12">
    <location>
        <begin position="713"/>
        <end position="768"/>
    </location>
</feature>
<dbReference type="Pfam" id="PF00072">
    <property type="entry name" value="Response_reg"/>
    <property type="match status" value="1"/>
</dbReference>
<evidence type="ECO:0000259" key="15">
    <source>
        <dbReference type="PROSITE" id="PS50110"/>
    </source>
</evidence>
<keyword evidence="17" id="KW-1185">Reference proteome</keyword>
<comment type="caution">
    <text evidence="16">The sequence shown here is derived from an EMBL/GenBank/DDBJ whole genome shotgun (WGS) entry which is preliminary data.</text>
</comment>
<evidence type="ECO:0000256" key="11">
    <source>
        <dbReference type="PROSITE-ProRule" id="PRU00169"/>
    </source>
</evidence>
<dbReference type="Pfam" id="PF02518">
    <property type="entry name" value="HATPase_c"/>
    <property type="match status" value="1"/>
</dbReference>
<dbReference type="SMART" id="SM00388">
    <property type="entry name" value="HisKA"/>
    <property type="match status" value="1"/>
</dbReference>
<sequence>MFSLTLLAAVGLSYLLLLFAIAFWGDRLPAARIRPFKPVMLALAGTYTSAWMFFGTSAQAVEEGWLLPPTFVGASLMLIFGAPLLMRFVRLSKQQGSTSVADFISAQYGGSQWLAATVALLAVVAIVPYLSLQLRAVADSFLLLAQNTGRDETSGSVVTGVVSATLGLFALLFGTRHIDSSVHRNGMLLAVAFEALVKIGALVAVAWFVVSSAFEGSVDLARTALASARVEAIASSRPADTGYLAVVVLGMAAIFCLPRQFHILMIESDDARDIGPVRKLIPLYLGIVSVAILIVGYGGLLWLPDQYDNAERFVLGLPLESGTPWLALLAFVGGLSAGSSMVIIATIALSTMIANTMIVPWWLRRLQRRPSGQVLGADLRRVRRVIIGLLMLAAFGVSELIGSGVSLGTFGLLSLALAAQLAPAMIAAVVWPAGWPRLRAAAVMAGLLVGAAIWALSALPAALGGVDAITQSLNLGWNPLTTSCLFGLGLNALVLVLLSLALHQWRPATAVVASAPVDKARLRLLLARFVGEDAADRALAPFLETAGGREAASGYGEAVEKILAGIVGSTSARRLVRQLSETAGVDQQLDQATDIYQFGRGLLQSSIDNIDQGISVVDANLNLVAWNRRYLDLFHYPSEMIYVGRPVAELVRYNASRGECGPGDVEDHVQKRVEHLRNGTAYRVQRHRTDGTVLEIRGNPLPGGGFVTTYTDVSDYQHALAQLTEIRNSLEQKVTSRTAELETVNEELQSLNGELSALNQELHAASAGKTRFLAAASHDLVQPLNASRLFLDALAARELEDGSRQLLTRADRALAAAEQLITDMLQIARMDAGDIRPSFAAVSLDGILDDAVAQARAAAGQRGIRLRYRPCHLWVHSDAKMLRRVVQNLLDNAVKYTREGGVLIGARRRGSELSLEVWDTGEGIAEQQQQAIFREFCRLTPVASQESGSQESDSARQHGYGLGLATVERLCRLLHSPITLSSVPGKGSVFRVRLPRARATREPRTAQPMQGARSSRLDLRVLCVDNEPSILEAMSALLQGWGCEVHCARNRSDALQATEPDLLLMDFHLDDGDNGIDLAAALLSQWEAEAPCVIVSAENTDTVKHRARSAGWQFLQKPLRPAALRALLQQHQKIRRAAAPENPATKVV</sequence>
<keyword evidence="10 13" id="KW-0472">Membrane</keyword>
<dbReference type="Gene3D" id="1.10.287.130">
    <property type="match status" value="1"/>
</dbReference>
<dbReference type="Pfam" id="PF00512">
    <property type="entry name" value="HisKA"/>
    <property type="match status" value="1"/>
</dbReference>
<dbReference type="SUPFAM" id="SSF47384">
    <property type="entry name" value="Homodimeric domain of signal transducing histidine kinase"/>
    <property type="match status" value="1"/>
</dbReference>
<dbReference type="SUPFAM" id="SSF55874">
    <property type="entry name" value="ATPase domain of HSP90 chaperone/DNA topoisomerase II/histidine kinase"/>
    <property type="match status" value="1"/>
</dbReference>
<dbReference type="EC" id="2.7.13.3" evidence="4"/>
<gene>
    <name evidence="16" type="ORF">ACFQ2X_10430</name>
</gene>
<keyword evidence="6" id="KW-0808">Transferase</keyword>
<feature type="transmembrane region" description="Helical" evidence="13">
    <location>
        <begin position="186"/>
        <end position="210"/>
    </location>
</feature>
<dbReference type="InterPro" id="IPR000014">
    <property type="entry name" value="PAS"/>
</dbReference>
<proteinExistence type="inferred from homology"/>
<dbReference type="CDD" id="cd00082">
    <property type="entry name" value="HisKA"/>
    <property type="match status" value="1"/>
</dbReference>
<dbReference type="InterPro" id="IPR038377">
    <property type="entry name" value="Na/Glc_symporter_sf"/>
</dbReference>
<comment type="subcellular location">
    <subcellularLocation>
        <location evidence="2">Membrane</location>
        <topology evidence="2">Multi-pass membrane protein</topology>
    </subcellularLocation>
</comment>
<dbReference type="Gene3D" id="1.20.1730.10">
    <property type="entry name" value="Sodium/glucose cotransporter"/>
    <property type="match status" value="1"/>
</dbReference>
<dbReference type="PRINTS" id="PR00344">
    <property type="entry name" value="BCTRLSENSOR"/>
</dbReference>
<feature type="transmembrane region" description="Helical" evidence="13">
    <location>
        <begin position="66"/>
        <end position="86"/>
    </location>
</feature>
<feature type="transmembrane region" description="Helical" evidence="13">
    <location>
        <begin position="36"/>
        <end position="54"/>
    </location>
</feature>
<feature type="transmembrane region" description="Helical" evidence="13">
    <location>
        <begin position="113"/>
        <end position="134"/>
    </location>
</feature>
<keyword evidence="12" id="KW-0175">Coiled coil</keyword>
<dbReference type="InterPro" id="IPR003661">
    <property type="entry name" value="HisK_dim/P_dom"/>
</dbReference>
<dbReference type="PANTHER" id="PTHR43047:SF9">
    <property type="entry name" value="HISTIDINE KINASE"/>
    <property type="match status" value="1"/>
</dbReference>
<evidence type="ECO:0000256" key="2">
    <source>
        <dbReference type="ARBA" id="ARBA00004141"/>
    </source>
</evidence>